<keyword evidence="1" id="KW-0472">Membrane</keyword>
<dbReference type="OrthoDB" id="8187586at2759"/>
<dbReference type="InterPro" id="IPR038976">
    <property type="entry name" value="Ssk"/>
</dbReference>
<protein>
    <submittedName>
        <fullName evidence="2">Uncharacterized protein</fullName>
    </submittedName>
</protein>
<dbReference type="PANTHER" id="PTHR36692:SF3">
    <property type="entry name" value="PROTEIN SNAKESKIN"/>
    <property type="match status" value="1"/>
</dbReference>
<gene>
    <name evidence="2" type="ORF">B7P43_G16436</name>
</gene>
<evidence type="ECO:0000313" key="2">
    <source>
        <dbReference type="EMBL" id="PNF27967.1"/>
    </source>
</evidence>
<dbReference type="Proteomes" id="UP000235965">
    <property type="component" value="Unassembled WGS sequence"/>
</dbReference>
<dbReference type="EMBL" id="NEVH01013984">
    <property type="protein sequence ID" value="PNF27967.1"/>
    <property type="molecule type" value="Genomic_DNA"/>
</dbReference>
<organism evidence="2 3">
    <name type="scientific">Cryptotermes secundus</name>
    <dbReference type="NCBI Taxonomy" id="105785"/>
    <lineage>
        <taxon>Eukaryota</taxon>
        <taxon>Metazoa</taxon>
        <taxon>Ecdysozoa</taxon>
        <taxon>Arthropoda</taxon>
        <taxon>Hexapoda</taxon>
        <taxon>Insecta</taxon>
        <taxon>Pterygota</taxon>
        <taxon>Neoptera</taxon>
        <taxon>Polyneoptera</taxon>
        <taxon>Dictyoptera</taxon>
        <taxon>Blattodea</taxon>
        <taxon>Blattoidea</taxon>
        <taxon>Termitoidae</taxon>
        <taxon>Kalotermitidae</taxon>
        <taxon>Cryptotermitinae</taxon>
        <taxon>Cryptotermes</taxon>
    </lineage>
</organism>
<keyword evidence="1" id="KW-0812">Transmembrane</keyword>
<sequence>MLPYFVCSAFMVITPVILISYVLGHRMPEILIRIFNTLAGILFLVGGAVALQNWRGFVADMKGKPEDSDKRNAAVFLLTTGVLCLVNSLFYLIDVAISVHSTLSSP</sequence>
<feature type="transmembrane region" description="Helical" evidence="1">
    <location>
        <begin position="30"/>
        <end position="51"/>
    </location>
</feature>
<dbReference type="AlphaFoldDB" id="A0A2J7QH96"/>
<proteinExistence type="predicted"/>
<evidence type="ECO:0000256" key="1">
    <source>
        <dbReference type="SAM" id="Phobius"/>
    </source>
</evidence>
<comment type="caution">
    <text evidence="2">The sequence shown here is derived from an EMBL/GenBank/DDBJ whole genome shotgun (WGS) entry which is preliminary data.</text>
</comment>
<reference evidence="2 3" key="1">
    <citation type="submission" date="2017-12" db="EMBL/GenBank/DDBJ databases">
        <title>Hemimetabolous genomes reveal molecular basis of termite eusociality.</title>
        <authorList>
            <person name="Harrison M.C."/>
            <person name="Jongepier E."/>
            <person name="Robertson H.M."/>
            <person name="Arning N."/>
            <person name="Bitard-Feildel T."/>
            <person name="Chao H."/>
            <person name="Childers C.P."/>
            <person name="Dinh H."/>
            <person name="Doddapaneni H."/>
            <person name="Dugan S."/>
            <person name="Gowin J."/>
            <person name="Greiner C."/>
            <person name="Han Y."/>
            <person name="Hu H."/>
            <person name="Hughes D.S.T."/>
            <person name="Huylmans A.-K."/>
            <person name="Kemena C."/>
            <person name="Kremer L.P.M."/>
            <person name="Lee S.L."/>
            <person name="Lopez-Ezquerra A."/>
            <person name="Mallet L."/>
            <person name="Monroy-Kuhn J.M."/>
            <person name="Moser A."/>
            <person name="Murali S.C."/>
            <person name="Muzny D.M."/>
            <person name="Otani S."/>
            <person name="Piulachs M.-D."/>
            <person name="Poelchau M."/>
            <person name="Qu J."/>
            <person name="Schaub F."/>
            <person name="Wada-Katsumata A."/>
            <person name="Worley K.C."/>
            <person name="Xie Q."/>
            <person name="Ylla G."/>
            <person name="Poulsen M."/>
            <person name="Gibbs R.A."/>
            <person name="Schal C."/>
            <person name="Richards S."/>
            <person name="Belles X."/>
            <person name="Korb J."/>
            <person name="Bornberg-Bauer E."/>
        </authorList>
    </citation>
    <scope>NUCLEOTIDE SEQUENCE [LARGE SCALE GENOMIC DNA]</scope>
    <source>
        <tissue evidence="2">Whole body</tissue>
    </source>
</reference>
<keyword evidence="3" id="KW-1185">Reference proteome</keyword>
<dbReference type="STRING" id="105785.A0A2J7QH96"/>
<dbReference type="GO" id="GO:0019991">
    <property type="term" value="P:septate junction assembly"/>
    <property type="evidence" value="ECO:0007669"/>
    <property type="project" value="InterPro"/>
</dbReference>
<dbReference type="PANTHER" id="PTHR36692">
    <property type="entry name" value="PROTEIN SNAKESKIN"/>
    <property type="match status" value="1"/>
</dbReference>
<evidence type="ECO:0000313" key="3">
    <source>
        <dbReference type="Proteomes" id="UP000235965"/>
    </source>
</evidence>
<name>A0A2J7QH96_9NEOP</name>
<feature type="transmembrane region" description="Helical" evidence="1">
    <location>
        <begin position="72"/>
        <end position="93"/>
    </location>
</feature>
<dbReference type="GO" id="GO:0005886">
    <property type="term" value="C:plasma membrane"/>
    <property type="evidence" value="ECO:0007669"/>
    <property type="project" value="TreeGrafter"/>
</dbReference>
<dbReference type="InParanoid" id="A0A2J7QH96"/>
<accession>A0A2J7QH96</accession>
<keyword evidence="1" id="KW-1133">Transmembrane helix</keyword>
<feature type="transmembrane region" description="Helical" evidence="1">
    <location>
        <begin position="5"/>
        <end position="24"/>
    </location>
</feature>